<organism evidence="2 3">
    <name type="scientific">Flavobacterium cucumis</name>
    <dbReference type="NCBI Taxonomy" id="416016"/>
    <lineage>
        <taxon>Bacteria</taxon>
        <taxon>Pseudomonadati</taxon>
        <taxon>Bacteroidota</taxon>
        <taxon>Flavobacteriia</taxon>
        <taxon>Flavobacteriales</taxon>
        <taxon>Flavobacteriaceae</taxon>
        <taxon>Flavobacterium</taxon>
    </lineage>
</organism>
<keyword evidence="3" id="KW-1185">Reference proteome</keyword>
<dbReference type="OrthoDB" id="1117699at2"/>
<gene>
    <name evidence="2" type="ORF">SAMN05443547_1925</name>
</gene>
<dbReference type="RefSeq" id="WP_073583807.1">
    <property type="nucleotide sequence ID" value="NZ_CBCSEA010000005.1"/>
</dbReference>
<dbReference type="AlphaFoldDB" id="A0A1M7ZXK5"/>
<evidence type="ECO:0000256" key="1">
    <source>
        <dbReference type="SAM" id="SignalP"/>
    </source>
</evidence>
<feature type="signal peptide" evidence="1">
    <location>
        <begin position="1"/>
        <end position="21"/>
    </location>
</feature>
<sequence length="120" mass="14296">MKLFSFKLLLFLSLNSFFSFSQDQECILYFKDGTAIEGYGMLKIVNILDPKEKIKFRLTKEEKGDFWDFEDISKITFIGFEMTKTFEYIKTSKYEYPKLLEILVDGEVKLYRSPETITYK</sequence>
<feature type="chain" id="PRO_5012523174" evidence="1">
    <location>
        <begin position="22"/>
        <end position="120"/>
    </location>
</feature>
<dbReference type="STRING" id="416016.SAMN05443547_1925"/>
<protein>
    <submittedName>
        <fullName evidence="2">Uncharacterized protein</fullName>
    </submittedName>
</protein>
<proteinExistence type="predicted"/>
<evidence type="ECO:0000313" key="2">
    <source>
        <dbReference type="EMBL" id="SHO73563.1"/>
    </source>
</evidence>
<reference evidence="3" key="1">
    <citation type="submission" date="2016-12" db="EMBL/GenBank/DDBJ databases">
        <authorList>
            <person name="Varghese N."/>
            <person name="Submissions S."/>
        </authorList>
    </citation>
    <scope>NUCLEOTIDE SEQUENCE [LARGE SCALE GENOMIC DNA]</scope>
    <source>
        <strain evidence="3">DSM 18830</strain>
    </source>
</reference>
<name>A0A1M7ZXK5_9FLAO</name>
<evidence type="ECO:0000313" key="3">
    <source>
        <dbReference type="Proteomes" id="UP000184611"/>
    </source>
</evidence>
<dbReference type="Proteomes" id="UP000184611">
    <property type="component" value="Unassembled WGS sequence"/>
</dbReference>
<dbReference type="EMBL" id="FRYK01000003">
    <property type="protein sequence ID" value="SHO73563.1"/>
    <property type="molecule type" value="Genomic_DNA"/>
</dbReference>
<accession>A0A1M7ZXK5</accession>
<keyword evidence="1" id="KW-0732">Signal</keyword>